<keyword evidence="2" id="KW-0805">Transcription regulation</keyword>
<dbReference type="PROSITE" id="PS50931">
    <property type="entry name" value="HTH_LYSR"/>
    <property type="match status" value="1"/>
</dbReference>
<dbReference type="InterPro" id="IPR005119">
    <property type="entry name" value="LysR_subst-bd"/>
</dbReference>
<dbReference type="Pfam" id="PF03466">
    <property type="entry name" value="LysR_substrate"/>
    <property type="match status" value="1"/>
</dbReference>
<sequence length="304" mass="34277">MNRFDEFNMIAAVAKNGNFSSAARALRLSPSAISKMVNRIEDRLKIRLFDRTSKFVMLTREGELYLSSITRVLNAIQEVDELAESLIKVPHGTIRIHTSPAFAQGQIAPILPEFLARYTSLKFELRVGPKFFGLTEDTDIAIQFGELADSSLVARRIAASKRVVCASPLYLERAGVPTKPSELATHQLLNYSMPERDAWPFVKEGVVTRVPINSKVVVDQAGFLLGLVLDGVGIARLPGYMIAKDLEEGRLVELFTPYTYLEGIYAIYRARKNLSPRLRLFIEYIRRKLSAQDWNLDRNIIQSN</sequence>
<accession>A0A964WSG8</accession>
<name>A0A964WSG8_9HYPH</name>
<dbReference type="SUPFAM" id="SSF53850">
    <property type="entry name" value="Periplasmic binding protein-like II"/>
    <property type="match status" value="1"/>
</dbReference>
<dbReference type="CDD" id="cd08422">
    <property type="entry name" value="PBP2_CrgA_like"/>
    <property type="match status" value="1"/>
</dbReference>
<feature type="domain" description="HTH lysR-type" evidence="5">
    <location>
        <begin position="1"/>
        <end position="59"/>
    </location>
</feature>
<evidence type="ECO:0000313" key="6">
    <source>
        <dbReference type="EMBL" id="MYZ46851.1"/>
    </source>
</evidence>
<evidence type="ECO:0000256" key="1">
    <source>
        <dbReference type="ARBA" id="ARBA00009437"/>
    </source>
</evidence>
<evidence type="ECO:0000256" key="4">
    <source>
        <dbReference type="ARBA" id="ARBA00023163"/>
    </source>
</evidence>
<evidence type="ECO:0000259" key="5">
    <source>
        <dbReference type="PROSITE" id="PS50931"/>
    </source>
</evidence>
<dbReference type="AlphaFoldDB" id="A0A964WSG8"/>
<dbReference type="InterPro" id="IPR036390">
    <property type="entry name" value="WH_DNA-bd_sf"/>
</dbReference>
<evidence type="ECO:0000256" key="2">
    <source>
        <dbReference type="ARBA" id="ARBA00023015"/>
    </source>
</evidence>
<dbReference type="Gene3D" id="1.10.10.10">
    <property type="entry name" value="Winged helix-like DNA-binding domain superfamily/Winged helix DNA-binding domain"/>
    <property type="match status" value="1"/>
</dbReference>
<dbReference type="Pfam" id="PF00126">
    <property type="entry name" value="HTH_1"/>
    <property type="match status" value="1"/>
</dbReference>
<comment type="similarity">
    <text evidence="1">Belongs to the LysR transcriptional regulatory family.</text>
</comment>
<proteinExistence type="inferred from homology"/>
<reference evidence="6" key="1">
    <citation type="submission" date="2019-03" db="EMBL/GenBank/DDBJ databases">
        <title>Afifella sp. nov., isolated from activated sludge.</title>
        <authorList>
            <person name="Li Q."/>
            <person name="Liu Y."/>
        </authorList>
    </citation>
    <scope>NUCLEOTIDE SEQUENCE</scope>
    <source>
        <strain evidence="6">L72</strain>
    </source>
</reference>
<dbReference type="Proteomes" id="UP000773614">
    <property type="component" value="Unassembled WGS sequence"/>
</dbReference>
<dbReference type="InterPro" id="IPR036388">
    <property type="entry name" value="WH-like_DNA-bd_sf"/>
</dbReference>
<dbReference type="InterPro" id="IPR000847">
    <property type="entry name" value="LysR_HTH_N"/>
</dbReference>
<dbReference type="GO" id="GO:0043565">
    <property type="term" value="F:sequence-specific DNA binding"/>
    <property type="evidence" value="ECO:0007669"/>
    <property type="project" value="TreeGrafter"/>
</dbReference>
<keyword evidence="3" id="KW-0238">DNA-binding</keyword>
<keyword evidence="7" id="KW-1185">Reference proteome</keyword>
<comment type="caution">
    <text evidence="6">The sequence shown here is derived from an EMBL/GenBank/DDBJ whole genome shotgun (WGS) entry which is preliminary data.</text>
</comment>
<dbReference type="Gene3D" id="3.40.190.290">
    <property type="match status" value="1"/>
</dbReference>
<dbReference type="EMBL" id="SPKJ01000007">
    <property type="protein sequence ID" value="MYZ46851.1"/>
    <property type="molecule type" value="Genomic_DNA"/>
</dbReference>
<evidence type="ECO:0000256" key="3">
    <source>
        <dbReference type="ARBA" id="ARBA00023125"/>
    </source>
</evidence>
<dbReference type="InterPro" id="IPR058163">
    <property type="entry name" value="LysR-type_TF_proteobact-type"/>
</dbReference>
<dbReference type="PANTHER" id="PTHR30537:SF58">
    <property type="entry name" value="HTH-TYPE TRANSCRIPTIONAL REGULATOR PERR"/>
    <property type="match status" value="1"/>
</dbReference>
<dbReference type="GO" id="GO:0003700">
    <property type="term" value="F:DNA-binding transcription factor activity"/>
    <property type="evidence" value="ECO:0007669"/>
    <property type="project" value="InterPro"/>
</dbReference>
<protein>
    <submittedName>
        <fullName evidence="6">LysR family transcriptional regulator</fullName>
    </submittedName>
</protein>
<dbReference type="OrthoDB" id="9786526at2"/>
<dbReference type="SUPFAM" id="SSF46785">
    <property type="entry name" value="Winged helix' DNA-binding domain"/>
    <property type="match status" value="1"/>
</dbReference>
<gene>
    <name evidence="6" type="ORF">E4O86_03870</name>
</gene>
<dbReference type="FunFam" id="1.10.10.10:FF:000001">
    <property type="entry name" value="LysR family transcriptional regulator"/>
    <property type="match status" value="1"/>
</dbReference>
<dbReference type="GO" id="GO:0006351">
    <property type="term" value="P:DNA-templated transcription"/>
    <property type="evidence" value="ECO:0007669"/>
    <property type="project" value="TreeGrafter"/>
</dbReference>
<organism evidence="6 7">
    <name type="scientific">Propylenella binzhouense</name>
    <dbReference type="NCBI Taxonomy" id="2555902"/>
    <lineage>
        <taxon>Bacteria</taxon>
        <taxon>Pseudomonadati</taxon>
        <taxon>Pseudomonadota</taxon>
        <taxon>Alphaproteobacteria</taxon>
        <taxon>Hyphomicrobiales</taxon>
        <taxon>Propylenellaceae</taxon>
        <taxon>Propylenella</taxon>
    </lineage>
</organism>
<evidence type="ECO:0000313" key="7">
    <source>
        <dbReference type="Proteomes" id="UP000773614"/>
    </source>
</evidence>
<dbReference type="PANTHER" id="PTHR30537">
    <property type="entry name" value="HTH-TYPE TRANSCRIPTIONAL REGULATOR"/>
    <property type="match status" value="1"/>
</dbReference>
<dbReference type="RefSeq" id="WP_161139198.1">
    <property type="nucleotide sequence ID" value="NZ_SPKJ01000007.1"/>
</dbReference>
<keyword evidence="4" id="KW-0804">Transcription</keyword>